<dbReference type="Gene3D" id="2.120.10.80">
    <property type="entry name" value="Kelch-type beta propeller"/>
    <property type="match status" value="2"/>
</dbReference>
<dbReference type="SUPFAM" id="SSF50965">
    <property type="entry name" value="Galactose oxidase, central domain"/>
    <property type="match status" value="1"/>
</dbReference>
<dbReference type="AlphaFoldDB" id="A0AAW2ZNE5"/>
<evidence type="ECO:0000313" key="3">
    <source>
        <dbReference type="EMBL" id="KAL0490774.1"/>
    </source>
</evidence>
<sequence>MSHHDIPLPFQRKWRKLPYIIEDSTPRTHTNIPENVMTEAEDDVTSKWTTSPLGTGLSPLCIKLKNTSVAYAIKFGKCSKQNASSMKEFKVYGGVDKQKMLLLATASISALKNDDESETFSLKYTLATNHEIVYPVLYINICPISSWSTTNHLPSIFYVEIIGDRNPATIRYVTQDYQKFLEQESLRLCFSHLRERRIPHPKIPEPTFVTNLYNACIAGNWDAIDRLLAKNIQSRDTSITWTRLGDSKQEHQGSWPCGRGGHQLVCSDQNQEIYLLGGWNGKINLADFWKYSMATNQWALIDANTSTNGGPSPRSLFKMVMHDPTQKLYVLGGYTDPSTNTPKSDFYMFDSKKWTKFSSDTHADGGPSFVSNLEMCIDHAGNALYVFGGKFQSTYESFYRFDLLNKTWTKLRSDDGPYNGMPLKNRTECCMMYHPDKHQIYIFGGNRGKEPLRDLYVYDIGSDTVLELCRDVGLTGGPCPLNIVKAALDYERDEMYVITGTTRQGTLDNPETLKNEFWIFNLKSNEWTFLHVPEFKSRAAFGITYSVLNKKMFVLGGKEGDNMPVTHRLGDLWCAKISNVSSDEMLRRARFVSLKFKFYEMCYTSSPDSLEPLIFLRDVVGDIVNHQDPTENVNFQELNSFFMVQKCLTGSDGSVDWLHRNRTNMMNELLEFFPDMKSKTNIIDLVVNYEKNTSKSLTD</sequence>
<dbReference type="Pfam" id="PF06588">
    <property type="entry name" value="Muskelin_N"/>
    <property type="match status" value="1"/>
</dbReference>
<proteinExistence type="predicted"/>
<dbReference type="PANTHER" id="PTHR15526">
    <property type="entry name" value="MUSKELIN"/>
    <property type="match status" value="1"/>
</dbReference>
<gene>
    <name evidence="3" type="ORF">AKO1_002506</name>
</gene>
<dbReference type="InterPro" id="IPR011043">
    <property type="entry name" value="Gal_Oxase/kelch_b-propeller"/>
</dbReference>
<comment type="caution">
    <text evidence="3">The sequence shown here is derived from an EMBL/GenBank/DDBJ whole genome shotgun (WGS) entry which is preliminary data.</text>
</comment>
<evidence type="ECO:0000313" key="4">
    <source>
        <dbReference type="Proteomes" id="UP001431209"/>
    </source>
</evidence>
<dbReference type="PANTHER" id="PTHR15526:SF5">
    <property type="entry name" value="MUSKELIN"/>
    <property type="match status" value="1"/>
</dbReference>
<reference evidence="3 4" key="1">
    <citation type="submission" date="2024-03" db="EMBL/GenBank/DDBJ databases">
        <title>The Acrasis kona genome and developmental transcriptomes reveal deep origins of eukaryotic multicellular pathways.</title>
        <authorList>
            <person name="Sheikh S."/>
            <person name="Fu C.-J."/>
            <person name="Brown M.W."/>
            <person name="Baldauf S.L."/>
        </authorList>
    </citation>
    <scope>NUCLEOTIDE SEQUENCE [LARGE SCALE GENOMIC DNA]</scope>
    <source>
        <strain evidence="3 4">ATCC MYA-3509</strain>
    </source>
</reference>
<keyword evidence="4" id="KW-1185">Reference proteome</keyword>
<evidence type="ECO:0000256" key="1">
    <source>
        <dbReference type="ARBA" id="ARBA00022737"/>
    </source>
</evidence>
<dbReference type="InterPro" id="IPR010565">
    <property type="entry name" value="Muskelin_N"/>
</dbReference>
<dbReference type="InterPro" id="IPR052456">
    <property type="entry name" value="CTLH_complex_component"/>
</dbReference>
<accession>A0AAW2ZNE5</accession>
<dbReference type="Gene3D" id="2.60.120.260">
    <property type="entry name" value="Galactose-binding domain-like"/>
    <property type="match status" value="1"/>
</dbReference>
<evidence type="ECO:0000259" key="2">
    <source>
        <dbReference type="Pfam" id="PF06588"/>
    </source>
</evidence>
<name>A0AAW2ZNE5_9EUKA</name>
<dbReference type="EMBL" id="JAOPGA020001715">
    <property type="protein sequence ID" value="KAL0490774.1"/>
    <property type="molecule type" value="Genomic_DNA"/>
</dbReference>
<protein>
    <submittedName>
        <fullName evidence="3">Muskelin</fullName>
    </submittedName>
</protein>
<dbReference type="InterPro" id="IPR015915">
    <property type="entry name" value="Kelch-typ_b-propeller"/>
</dbReference>
<dbReference type="Proteomes" id="UP001431209">
    <property type="component" value="Unassembled WGS sequence"/>
</dbReference>
<organism evidence="3 4">
    <name type="scientific">Acrasis kona</name>
    <dbReference type="NCBI Taxonomy" id="1008807"/>
    <lineage>
        <taxon>Eukaryota</taxon>
        <taxon>Discoba</taxon>
        <taxon>Heterolobosea</taxon>
        <taxon>Tetramitia</taxon>
        <taxon>Eutetramitia</taxon>
        <taxon>Acrasidae</taxon>
        <taxon>Acrasis</taxon>
    </lineage>
</organism>
<feature type="domain" description="Muskelin N-terminal" evidence="2">
    <location>
        <begin position="15"/>
        <end position="196"/>
    </location>
</feature>
<dbReference type="GO" id="GO:0005737">
    <property type="term" value="C:cytoplasm"/>
    <property type="evidence" value="ECO:0007669"/>
    <property type="project" value="TreeGrafter"/>
</dbReference>
<dbReference type="Pfam" id="PF24681">
    <property type="entry name" value="Kelch_KLHDC2_KLHL20_DRC7"/>
    <property type="match status" value="2"/>
</dbReference>
<keyword evidence="1" id="KW-0677">Repeat</keyword>